<proteinExistence type="predicted"/>
<protein>
    <submittedName>
        <fullName evidence="2">DNA repair protein rad9</fullName>
    </submittedName>
</protein>
<dbReference type="Pfam" id="PF04139">
    <property type="entry name" value="Rad9"/>
    <property type="match status" value="1"/>
</dbReference>
<dbReference type="Proteomes" id="UP000693970">
    <property type="component" value="Unassembled WGS sequence"/>
</dbReference>
<sequence length="368" mass="40809">MDCIIPGHSIKPFCASIGCLSRIGKDLYIDFDPIGGLRIRALNDSKSVFGNFHYEPAFFTRCASISKPPTSRKRKKKKNASHEEEEEEEEEEDDDDDEYSEQWTVCIAMKSLAAVVRARKDVLQLHMLTVGDHLAFEFQVERMDSNGTVKVTHKVGYSPAGAMAAVAHTDGASELMVQPNVLSTMLEPLKRSSEIAILINDHRRMISSVTFQHDDLPEEGPTSLSMRTKQASLKTETSVSYDELVDVHYVGHADDVSASMTQGIPPPSDMKEQMVLVFSLKEFKAFLQYCSHAFVDQELQASIQFFWGGKPMVVKTMGENFNAELIMATLDHQLLRSDIMKVSPSSAPPTETNSVITPGPATAVRTSS</sequence>
<evidence type="ECO:0000313" key="4">
    <source>
        <dbReference type="Proteomes" id="UP000693970"/>
    </source>
</evidence>
<organism evidence="2 4">
    <name type="scientific">Nitzschia inconspicua</name>
    <dbReference type="NCBI Taxonomy" id="303405"/>
    <lineage>
        <taxon>Eukaryota</taxon>
        <taxon>Sar</taxon>
        <taxon>Stramenopiles</taxon>
        <taxon>Ochrophyta</taxon>
        <taxon>Bacillariophyta</taxon>
        <taxon>Bacillariophyceae</taxon>
        <taxon>Bacillariophycidae</taxon>
        <taxon>Bacillariales</taxon>
        <taxon>Bacillariaceae</taxon>
        <taxon>Nitzschia</taxon>
    </lineage>
</organism>
<dbReference type="GO" id="GO:0006281">
    <property type="term" value="P:DNA repair"/>
    <property type="evidence" value="ECO:0007669"/>
    <property type="project" value="TreeGrafter"/>
</dbReference>
<evidence type="ECO:0000313" key="2">
    <source>
        <dbReference type="EMBL" id="KAG7337650.1"/>
    </source>
</evidence>
<feature type="compositionally biased region" description="Basic residues" evidence="1">
    <location>
        <begin position="70"/>
        <end position="79"/>
    </location>
</feature>
<accession>A0A9K3K6R1</accession>
<feature type="compositionally biased region" description="Acidic residues" evidence="1">
    <location>
        <begin position="83"/>
        <end position="98"/>
    </location>
</feature>
<dbReference type="GO" id="GO:0030896">
    <property type="term" value="C:checkpoint clamp complex"/>
    <property type="evidence" value="ECO:0007669"/>
    <property type="project" value="InterPro"/>
</dbReference>
<dbReference type="GO" id="GO:0071479">
    <property type="term" value="P:cellular response to ionizing radiation"/>
    <property type="evidence" value="ECO:0007669"/>
    <property type="project" value="TreeGrafter"/>
</dbReference>
<feature type="region of interest" description="Disordered" evidence="1">
    <location>
        <begin position="343"/>
        <end position="368"/>
    </location>
</feature>
<dbReference type="AlphaFoldDB" id="A0A9K3K6R1"/>
<dbReference type="GO" id="GO:0000076">
    <property type="term" value="P:DNA replication checkpoint signaling"/>
    <property type="evidence" value="ECO:0007669"/>
    <property type="project" value="TreeGrafter"/>
</dbReference>
<dbReference type="GO" id="GO:0031573">
    <property type="term" value="P:mitotic intra-S DNA damage checkpoint signaling"/>
    <property type="evidence" value="ECO:0007669"/>
    <property type="project" value="TreeGrafter"/>
</dbReference>
<dbReference type="OrthoDB" id="41979at2759"/>
<comment type="caution">
    <text evidence="2">The sequence shown here is derived from an EMBL/GenBank/DDBJ whole genome shotgun (WGS) entry which is preliminary data.</text>
</comment>
<gene>
    <name evidence="2" type="ORF">IV203_011203</name>
    <name evidence="3" type="ORF">IV203_030969</name>
</gene>
<feature type="compositionally biased region" description="Polar residues" evidence="1">
    <location>
        <begin position="343"/>
        <end position="356"/>
    </location>
</feature>
<dbReference type="PANTHER" id="PTHR15237:SF0">
    <property type="entry name" value="CELL CYCLE CHECKPOINT CONTROL PROTEIN"/>
    <property type="match status" value="1"/>
</dbReference>
<dbReference type="PANTHER" id="PTHR15237">
    <property type="entry name" value="DNA REPAIR PROTEIN RAD9"/>
    <property type="match status" value="1"/>
</dbReference>
<dbReference type="InterPro" id="IPR007268">
    <property type="entry name" value="Rad9/Ddc1"/>
</dbReference>
<dbReference type="EMBL" id="JAGRRH010000078">
    <property type="protein sequence ID" value="KAG7337650.1"/>
    <property type="molecule type" value="Genomic_DNA"/>
</dbReference>
<evidence type="ECO:0000313" key="3">
    <source>
        <dbReference type="EMBL" id="KAG7368226.1"/>
    </source>
</evidence>
<reference evidence="2" key="1">
    <citation type="journal article" date="2021" name="Sci. Rep.">
        <title>Diploid genomic architecture of Nitzschia inconspicua, an elite biomass production diatom.</title>
        <authorList>
            <person name="Oliver A."/>
            <person name="Podell S."/>
            <person name="Pinowska A."/>
            <person name="Traller J.C."/>
            <person name="Smith S.R."/>
            <person name="McClure R."/>
            <person name="Beliaev A."/>
            <person name="Bohutskyi P."/>
            <person name="Hill E.A."/>
            <person name="Rabines A."/>
            <person name="Zheng H."/>
            <person name="Allen L.Z."/>
            <person name="Kuo A."/>
            <person name="Grigoriev I.V."/>
            <person name="Allen A.E."/>
            <person name="Hazlebeck D."/>
            <person name="Allen E.E."/>
        </authorList>
    </citation>
    <scope>NUCLEOTIDE SEQUENCE</scope>
    <source>
        <strain evidence="2">Hildebrandi</strain>
    </source>
</reference>
<name>A0A9K3K6R1_9STRA</name>
<keyword evidence="4" id="KW-1185">Reference proteome</keyword>
<reference evidence="2" key="2">
    <citation type="submission" date="2021-04" db="EMBL/GenBank/DDBJ databases">
        <authorList>
            <person name="Podell S."/>
        </authorList>
    </citation>
    <scope>NUCLEOTIDE SEQUENCE</scope>
    <source>
        <strain evidence="2">Hildebrandi</strain>
    </source>
</reference>
<feature type="region of interest" description="Disordered" evidence="1">
    <location>
        <begin position="67"/>
        <end position="98"/>
    </location>
</feature>
<dbReference type="EMBL" id="JAGRRH010000006">
    <property type="protein sequence ID" value="KAG7368226.1"/>
    <property type="molecule type" value="Genomic_DNA"/>
</dbReference>
<evidence type="ECO:0000256" key="1">
    <source>
        <dbReference type="SAM" id="MobiDB-lite"/>
    </source>
</evidence>